<evidence type="ECO:0000313" key="3">
    <source>
        <dbReference type="Proteomes" id="UP000017746"/>
    </source>
</evidence>
<sequence>MTHDLELRYSRLLHLYPSEYRRARGAEILDTLLSSAEEGRAHPAPRELFALVLGALRVRAGRGSHRSVRQSWLAACRAAALMLLVYAVADTTMHLAITLAYRIRPAALILAALAVALYAMIAALRGRYRTAGLFAAVAFLVALAEIPNLIHFWQLPLAVVLLVPLMKLRPPPVVGLLRYAPVVPVLLVVIEQGLAQLLPDIAGILRFGAFLGLAVGGLIWLAVDERVAMALGLLLLNGALIQLVFIPMELPLQNIPAALASVAVAASVPVVLLLASAGAARRHARL</sequence>
<dbReference type="STRING" id="1246995.AFR_42275"/>
<protein>
    <submittedName>
        <fullName evidence="2">Uncharacterized protein</fullName>
    </submittedName>
</protein>
<dbReference type="EMBL" id="CP006272">
    <property type="protein sequence ID" value="AGZ46709.1"/>
    <property type="molecule type" value="Genomic_DNA"/>
</dbReference>
<feature type="transmembrane region" description="Helical" evidence="1">
    <location>
        <begin position="227"/>
        <end position="246"/>
    </location>
</feature>
<dbReference type="AlphaFoldDB" id="U5WC41"/>
<dbReference type="KEGG" id="afs:AFR_42275"/>
<evidence type="ECO:0000256" key="1">
    <source>
        <dbReference type="SAM" id="Phobius"/>
    </source>
</evidence>
<feature type="transmembrane region" description="Helical" evidence="1">
    <location>
        <begin position="133"/>
        <end position="153"/>
    </location>
</feature>
<keyword evidence="3" id="KW-1185">Reference proteome</keyword>
<name>U5WC41_9ACTN</name>
<dbReference type="OrthoDB" id="3406023at2"/>
<dbReference type="RefSeq" id="WP_023563040.1">
    <property type="nucleotide sequence ID" value="NC_022657.1"/>
</dbReference>
<evidence type="ECO:0000313" key="2">
    <source>
        <dbReference type="EMBL" id="AGZ46709.1"/>
    </source>
</evidence>
<organism evidence="2 3">
    <name type="scientific">Actinoplanes friuliensis DSM 7358</name>
    <dbReference type="NCBI Taxonomy" id="1246995"/>
    <lineage>
        <taxon>Bacteria</taxon>
        <taxon>Bacillati</taxon>
        <taxon>Actinomycetota</taxon>
        <taxon>Actinomycetes</taxon>
        <taxon>Micromonosporales</taxon>
        <taxon>Micromonosporaceae</taxon>
        <taxon>Actinoplanes</taxon>
    </lineage>
</organism>
<dbReference type="Proteomes" id="UP000017746">
    <property type="component" value="Chromosome"/>
</dbReference>
<accession>U5WC41</accession>
<feature type="transmembrane region" description="Helical" evidence="1">
    <location>
        <begin position="258"/>
        <end position="280"/>
    </location>
</feature>
<feature type="transmembrane region" description="Helical" evidence="1">
    <location>
        <begin position="101"/>
        <end position="121"/>
    </location>
</feature>
<feature type="transmembrane region" description="Helical" evidence="1">
    <location>
        <begin position="202"/>
        <end position="221"/>
    </location>
</feature>
<dbReference type="PATRIC" id="fig|1246995.3.peg.8558"/>
<gene>
    <name evidence="2" type="ORF">AFR_42275</name>
</gene>
<keyword evidence="1" id="KW-1133">Transmembrane helix</keyword>
<keyword evidence="1" id="KW-0812">Transmembrane</keyword>
<dbReference type="HOGENOM" id="CLU_971926_0_0_11"/>
<keyword evidence="1" id="KW-0472">Membrane</keyword>
<proteinExistence type="predicted"/>
<reference evidence="2 3" key="1">
    <citation type="journal article" date="2014" name="J. Biotechnol.">
        <title>Complete genome sequence of the actinobacterium Actinoplanes friuliensis HAG 010964, producer of the lipopeptide antibiotic friulimycin.</title>
        <authorList>
            <person name="Ruckert C."/>
            <person name="Szczepanowski R."/>
            <person name="Albersmeier A."/>
            <person name="Goesmann A."/>
            <person name="Fischer N."/>
            <person name="Steinkamper A."/>
            <person name="Puhler A."/>
            <person name="Biener R."/>
            <person name="Schwartz D."/>
            <person name="Kalinowski J."/>
        </authorList>
    </citation>
    <scope>NUCLEOTIDE SEQUENCE [LARGE SCALE GENOMIC DNA]</scope>
    <source>
        <strain evidence="2 3">DSM 7358</strain>
    </source>
</reference>